<evidence type="ECO:0000256" key="1">
    <source>
        <dbReference type="SAM" id="Coils"/>
    </source>
</evidence>
<organism evidence="5 6">
    <name type="scientific">Clostridium putrefaciens</name>
    <dbReference type="NCBI Taxonomy" id="99675"/>
    <lineage>
        <taxon>Bacteria</taxon>
        <taxon>Bacillati</taxon>
        <taxon>Bacillota</taxon>
        <taxon>Clostridia</taxon>
        <taxon>Eubacteriales</taxon>
        <taxon>Clostridiaceae</taxon>
        <taxon>Clostridium</taxon>
    </lineage>
</organism>
<gene>
    <name evidence="5" type="ORF">NCTC9836_00807</name>
</gene>
<reference evidence="5 6" key="1">
    <citation type="submission" date="2018-06" db="EMBL/GenBank/DDBJ databases">
        <authorList>
            <consortium name="Pathogen Informatics"/>
            <person name="Doyle S."/>
        </authorList>
    </citation>
    <scope>NUCLEOTIDE SEQUENCE [LARGE SCALE GENOMIC DNA]</scope>
    <source>
        <strain evidence="5 6">NCTC9836</strain>
    </source>
</reference>
<evidence type="ECO:0000256" key="2">
    <source>
        <dbReference type="SAM" id="Phobius"/>
    </source>
</evidence>
<keyword evidence="2" id="KW-0812">Transmembrane</keyword>
<proteinExistence type="predicted"/>
<dbReference type="Pfam" id="PF13240">
    <property type="entry name" value="Zn_Ribbon_1"/>
    <property type="match status" value="1"/>
</dbReference>
<dbReference type="OrthoDB" id="2965787at2"/>
<evidence type="ECO:0000259" key="3">
    <source>
        <dbReference type="Pfam" id="PF13240"/>
    </source>
</evidence>
<dbReference type="Pfam" id="PF19092">
    <property type="entry name" value="DUF5780"/>
    <property type="match status" value="1"/>
</dbReference>
<keyword evidence="1" id="KW-0175">Coiled coil</keyword>
<feature type="coiled-coil region" evidence="1">
    <location>
        <begin position="203"/>
        <end position="284"/>
    </location>
</feature>
<name>A0A381J5J8_9CLOT</name>
<keyword evidence="6" id="KW-1185">Reference proteome</keyword>
<evidence type="ECO:0008006" key="7">
    <source>
        <dbReference type="Google" id="ProtNLM"/>
    </source>
</evidence>
<feature type="domain" description="DUF5780" evidence="4">
    <location>
        <begin position="314"/>
        <end position="421"/>
    </location>
</feature>
<dbReference type="Proteomes" id="UP000254664">
    <property type="component" value="Unassembled WGS sequence"/>
</dbReference>
<feature type="domain" description="Zinc-ribbon" evidence="3">
    <location>
        <begin position="3"/>
        <end position="24"/>
    </location>
</feature>
<accession>A0A381J5J8</accession>
<dbReference type="RefSeq" id="WP_115640578.1">
    <property type="nucleotide sequence ID" value="NZ_UFWZ01000001.1"/>
</dbReference>
<keyword evidence="2" id="KW-1133">Transmembrane helix</keyword>
<evidence type="ECO:0000313" key="6">
    <source>
        <dbReference type="Proteomes" id="UP000254664"/>
    </source>
</evidence>
<evidence type="ECO:0000313" key="5">
    <source>
        <dbReference type="EMBL" id="SUY46511.1"/>
    </source>
</evidence>
<dbReference type="InterPro" id="IPR026870">
    <property type="entry name" value="Zinc_ribbon_dom"/>
</dbReference>
<dbReference type="AlphaFoldDB" id="A0A381J5J8"/>
<keyword evidence="2" id="KW-0472">Membrane</keyword>
<protein>
    <recommendedName>
        <fullName evidence="7">Zinc-ribbon domain-containing protein</fullName>
    </recommendedName>
</protein>
<dbReference type="EMBL" id="UFWZ01000001">
    <property type="protein sequence ID" value="SUY46511.1"/>
    <property type="molecule type" value="Genomic_DNA"/>
</dbReference>
<feature type="transmembrane region" description="Helical" evidence="2">
    <location>
        <begin position="65"/>
        <end position="85"/>
    </location>
</feature>
<sequence length="424" mass="48789">MICPKCGSENSDKSLFCNKCGSKLEIEDSDIIDNNEMKKDIVDKENNYKEIFKDKINFHINKRNVILLCSALVIIVCGIAAIIYLNNPISKYKRYIRNNKQTEVATLYNKKIKGDSDNESKINMFLKSESLDIVNSFKDEKIDFNKVKDRLDTINSTGLISTDVNNAIDKINGLNNSRIAFKKADEFLKNNDLINAINEYKNVIADDNNYEKAKEKINNNEKEYKEQVLKDVEELANNKDYDKALETLEEAIAVFPNEADLTSKNETYKKLQQEKLEVERKEKADKVESEQLVIIESAKISIQDSTYKSLYPDMMQVIVNNKSEKTVKDMKIGFLAYDKNGYPLHIKTQFHYSGGTYEAISDALNVNIIPGDRFGDDVGWNLDESHGISKVLACVKTVTFYDGTTWNNPYYEYWIEQYKEKPQK</sequence>
<dbReference type="InterPro" id="IPR043939">
    <property type="entry name" value="DUF5780"/>
</dbReference>
<evidence type="ECO:0000259" key="4">
    <source>
        <dbReference type="Pfam" id="PF19092"/>
    </source>
</evidence>